<dbReference type="Pfam" id="PF00293">
    <property type="entry name" value="NUDIX"/>
    <property type="match status" value="1"/>
</dbReference>
<name>A0A1I3WV43_9HYPH</name>
<dbReference type="RefSeq" id="WP_093517340.1">
    <property type="nucleotide sequence ID" value="NZ_FOSK01000002.1"/>
</dbReference>
<evidence type="ECO:0000259" key="3">
    <source>
        <dbReference type="PROSITE" id="PS51462"/>
    </source>
</evidence>
<dbReference type="PROSITE" id="PS51462">
    <property type="entry name" value="NUDIX"/>
    <property type="match status" value="1"/>
</dbReference>
<dbReference type="SUPFAM" id="SSF55811">
    <property type="entry name" value="Nudix"/>
    <property type="match status" value="1"/>
</dbReference>
<evidence type="ECO:0000313" key="4">
    <source>
        <dbReference type="EMBL" id="SFK11029.1"/>
    </source>
</evidence>
<dbReference type="CDD" id="cd04673">
    <property type="entry name" value="NUDIX_ADPRase"/>
    <property type="match status" value="1"/>
</dbReference>
<dbReference type="Gene3D" id="3.90.79.10">
    <property type="entry name" value="Nucleoside Triphosphate Pyrophosphohydrolase"/>
    <property type="match status" value="1"/>
</dbReference>
<protein>
    <submittedName>
        <fullName evidence="4">ADP-ribose pyrophosphatase YjhB, NUDIX family</fullName>
    </submittedName>
</protein>
<proteinExistence type="predicted"/>
<comment type="cofactor">
    <cofactor evidence="1">
        <name>Mg(2+)</name>
        <dbReference type="ChEBI" id="CHEBI:18420"/>
    </cofactor>
</comment>
<keyword evidence="2" id="KW-0378">Hydrolase</keyword>
<accession>A0A1I3WV43</accession>
<dbReference type="InterPro" id="IPR000086">
    <property type="entry name" value="NUDIX_hydrolase_dom"/>
</dbReference>
<reference evidence="4 5" key="1">
    <citation type="submission" date="2016-10" db="EMBL/GenBank/DDBJ databases">
        <authorList>
            <person name="Varghese N."/>
            <person name="Submissions S."/>
        </authorList>
    </citation>
    <scope>NUCLEOTIDE SEQUENCE [LARGE SCALE GENOMIC DNA]</scope>
    <source>
        <strain evidence="4 5">DSM 16392</strain>
    </source>
</reference>
<evidence type="ECO:0000256" key="1">
    <source>
        <dbReference type="ARBA" id="ARBA00001946"/>
    </source>
</evidence>
<dbReference type="PANTHER" id="PTHR43046:SF14">
    <property type="entry name" value="MUTT_NUDIX FAMILY PROTEIN"/>
    <property type="match status" value="1"/>
</dbReference>
<dbReference type="PANTHER" id="PTHR43046">
    <property type="entry name" value="GDP-MANNOSE MANNOSYL HYDROLASE"/>
    <property type="match status" value="1"/>
</dbReference>
<evidence type="ECO:0000313" key="5">
    <source>
        <dbReference type="Proteomes" id="UP000199598"/>
    </source>
</evidence>
<evidence type="ECO:0000256" key="2">
    <source>
        <dbReference type="ARBA" id="ARBA00022801"/>
    </source>
</evidence>
<sequence>MSKIIIPEYIEATSVACVQNNKVLLVKRAQSPSKGLWSFPGGKVLPSENLKDAAQREFKEETSLCASDLKEWTVSYPSAEDCKVQYRIHVFSCTQVTGEEEARSDAAELGWYTWEESMNLPLAPGMQQHILNLLRCS</sequence>
<organism evidence="4 5">
    <name type="scientific">Pseudovibrio ascidiaceicola</name>
    <dbReference type="NCBI Taxonomy" id="285279"/>
    <lineage>
        <taxon>Bacteria</taxon>
        <taxon>Pseudomonadati</taxon>
        <taxon>Pseudomonadota</taxon>
        <taxon>Alphaproteobacteria</taxon>
        <taxon>Hyphomicrobiales</taxon>
        <taxon>Stappiaceae</taxon>
        <taxon>Pseudovibrio</taxon>
    </lineage>
</organism>
<keyword evidence="5" id="KW-1185">Reference proteome</keyword>
<gene>
    <name evidence="4" type="ORF">SAMN04488518_102190</name>
</gene>
<dbReference type="EMBL" id="FOSK01000002">
    <property type="protein sequence ID" value="SFK11029.1"/>
    <property type="molecule type" value="Genomic_DNA"/>
</dbReference>
<feature type="domain" description="Nudix hydrolase" evidence="3">
    <location>
        <begin position="8"/>
        <end position="134"/>
    </location>
</feature>
<comment type="caution">
    <text evidence="4">The sequence shown here is derived from an EMBL/GenBank/DDBJ whole genome shotgun (WGS) entry which is preliminary data.</text>
</comment>
<dbReference type="Proteomes" id="UP000199598">
    <property type="component" value="Unassembled WGS sequence"/>
</dbReference>
<dbReference type="InterPro" id="IPR015797">
    <property type="entry name" value="NUDIX_hydrolase-like_dom_sf"/>
</dbReference>